<protein>
    <recommendedName>
        <fullName evidence="5">Cobalt-precorrin-5B C(1)-methyltransferase</fullName>
        <ecNumber evidence="5">2.1.1.195</ecNumber>
    </recommendedName>
    <alternativeName>
        <fullName evidence="5">Cobalt-precorrin-6A synthase</fullName>
    </alternativeName>
</protein>
<dbReference type="EMBL" id="CADCSZ010000222">
    <property type="protein sequence ID" value="CAA9277795.1"/>
    <property type="molecule type" value="Genomic_DNA"/>
</dbReference>
<dbReference type="NCBIfam" id="NF000849">
    <property type="entry name" value="PRK00075.1-1"/>
    <property type="match status" value="1"/>
</dbReference>
<dbReference type="GO" id="GO:0032259">
    <property type="term" value="P:methylation"/>
    <property type="evidence" value="ECO:0007669"/>
    <property type="project" value="UniProtKB-KW"/>
</dbReference>
<dbReference type="SUPFAM" id="SSF111342">
    <property type="entry name" value="CbiD-like"/>
    <property type="match status" value="1"/>
</dbReference>
<comment type="catalytic activity">
    <reaction evidence="5">
        <text>Co-precorrin-5B + S-adenosyl-L-methionine = Co-precorrin-6A + S-adenosyl-L-homocysteine</text>
        <dbReference type="Rhea" id="RHEA:26285"/>
        <dbReference type="ChEBI" id="CHEBI:57856"/>
        <dbReference type="ChEBI" id="CHEBI:59789"/>
        <dbReference type="ChEBI" id="CHEBI:60063"/>
        <dbReference type="ChEBI" id="CHEBI:60064"/>
        <dbReference type="EC" id="2.1.1.195"/>
    </reaction>
</comment>
<dbReference type="HAMAP" id="MF_00787">
    <property type="entry name" value="CbiD"/>
    <property type="match status" value="1"/>
</dbReference>
<dbReference type="GO" id="GO:0019251">
    <property type="term" value="P:anaerobic cobalamin biosynthetic process"/>
    <property type="evidence" value="ECO:0007669"/>
    <property type="project" value="UniProtKB-UniRule"/>
</dbReference>
<evidence type="ECO:0000256" key="1">
    <source>
        <dbReference type="ARBA" id="ARBA00022573"/>
    </source>
</evidence>
<keyword evidence="4 5" id="KW-0949">S-adenosyl-L-methionine</keyword>
<evidence type="ECO:0000256" key="2">
    <source>
        <dbReference type="ARBA" id="ARBA00022603"/>
    </source>
</evidence>
<dbReference type="Pfam" id="PF01888">
    <property type="entry name" value="CbiD"/>
    <property type="match status" value="1"/>
</dbReference>
<comment type="similarity">
    <text evidence="5">Belongs to the CbiD family.</text>
</comment>
<accession>A0A6J4JDV1</accession>
<keyword evidence="1 5" id="KW-0169">Cobalamin biosynthesis</keyword>
<gene>
    <name evidence="5" type="primary">cbiD</name>
    <name evidence="6" type="ORF">AVDCRST_MAG76-3808</name>
</gene>
<dbReference type="InterPro" id="IPR002748">
    <property type="entry name" value="CbiD"/>
</dbReference>
<dbReference type="PIRSF" id="PIRSF026782">
    <property type="entry name" value="CbiD"/>
    <property type="match status" value="1"/>
</dbReference>
<keyword evidence="2 5" id="KW-0489">Methyltransferase</keyword>
<dbReference type="PANTHER" id="PTHR35863">
    <property type="entry name" value="COBALT-PRECORRIN-5B C(1)-METHYLTRANSFERASE"/>
    <property type="match status" value="1"/>
</dbReference>
<dbReference type="UniPathway" id="UPA00148">
    <property type="reaction ID" value="UER00227"/>
</dbReference>
<dbReference type="Gene3D" id="3.30.2110.10">
    <property type="entry name" value="CbiD-like"/>
    <property type="match status" value="1"/>
</dbReference>
<evidence type="ECO:0000256" key="3">
    <source>
        <dbReference type="ARBA" id="ARBA00022679"/>
    </source>
</evidence>
<dbReference type="AlphaFoldDB" id="A0A6J4JDV1"/>
<dbReference type="NCBIfam" id="TIGR00312">
    <property type="entry name" value="cbiD"/>
    <property type="match status" value="1"/>
</dbReference>
<organism evidence="6">
    <name type="scientific">uncultured Acidimicrobiales bacterium</name>
    <dbReference type="NCBI Taxonomy" id="310071"/>
    <lineage>
        <taxon>Bacteria</taxon>
        <taxon>Bacillati</taxon>
        <taxon>Actinomycetota</taxon>
        <taxon>Acidimicrobiia</taxon>
        <taxon>Acidimicrobiales</taxon>
        <taxon>environmental samples</taxon>
    </lineage>
</organism>
<dbReference type="PANTHER" id="PTHR35863:SF1">
    <property type="entry name" value="COBALT-PRECORRIN-5B C(1)-METHYLTRANSFERASE"/>
    <property type="match status" value="1"/>
</dbReference>
<name>A0A6J4JDV1_9ACTN</name>
<evidence type="ECO:0000256" key="5">
    <source>
        <dbReference type="HAMAP-Rule" id="MF_00787"/>
    </source>
</evidence>
<dbReference type="GO" id="GO:0008168">
    <property type="term" value="F:methyltransferase activity"/>
    <property type="evidence" value="ECO:0007669"/>
    <property type="project" value="UniProtKB-UniRule"/>
</dbReference>
<comment type="function">
    <text evidence="5">Catalyzes the methylation of C-1 in cobalt-precorrin-5B to form cobalt-precorrin-6A.</text>
</comment>
<evidence type="ECO:0000256" key="4">
    <source>
        <dbReference type="ARBA" id="ARBA00022691"/>
    </source>
</evidence>
<sequence>MMAGTLEPPLAPEVAAAGGLRTGWTTGTCAAAAAKAALLGLVTGVAPAEVEVGLPDGRRITFPVEAQAPNRCVVVKDAGDDPDCTDGARMTAEVAWFGGPPGAADPVAQSPAGHGAETVLRAGEGVGMVTKPGLGLPVGEPSITTVPRRMISAALAEVDPRLVSVTFSVPGGEAMAAKTSNARLGIEGGISILGTTGVVKPFSTAAYRASVVQQIDVAAAQGAEVIVLCTGTRSEAFAQRALPHLPAVCFVEVGDFTGIALRRAARNGLRQVVWVGMVGKITKLAAGVMMTHYRRSAVDTDLLAAVACEAGAPEVVVAAATETNTARHFYEACAAAGAVEPLRLLCRRAAAACRSHVGEAVEVDVVCVDFDGTVEMARG</sequence>
<dbReference type="EC" id="2.1.1.195" evidence="5"/>
<evidence type="ECO:0000313" key="6">
    <source>
        <dbReference type="EMBL" id="CAA9277795.1"/>
    </source>
</evidence>
<reference evidence="6" key="1">
    <citation type="submission" date="2020-02" db="EMBL/GenBank/DDBJ databases">
        <authorList>
            <person name="Meier V. D."/>
        </authorList>
    </citation>
    <scope>NUCLEOTIDE SEQUENCE</scope>
    <source>
        <strain evidence="6">AVDCRST_MAG76</strain>
    </source>
</reference>
<dbReference type="InterPro" id="IPR036074">
    <property type="entry name" value="CbiD_sf"/>
</dbReference>
<comment type="pathway">
    <text evidence="5">Cofactor biosynthesis; adenosylcobalamin biosynthesis; cob(II)yrinate a,c-diamide from sirohydrochlorin (anaerobic route): step 6/10.</text>
</comment>
<proteinExistence type="inferred from homology"/>
<keyword evidence="3 5" id="KW-0808">Transferase</keyword>